<dbReference type="Gene3D" id="2.60.40.60">
    <property type="entry name" value="Cadherins"/>
    <property type="match status" value="11"/>
</dbReference>
<dbReference type="InterPro" id="IPR020894">
    <property type="entry name" value="Cadherin_CS"/>
</dbReference>
<dbReference type="InterPro" id="IPR039808">
    <property type="entry name" value="Cadherin"/>
</dbReference>
<feature type="domain" description="Cadherin" evidence="10">
    <location>
        <begin position="1036"/>
        <end position="1133"/>
    </location>
</feature>
<dbReference type="PROSITE" id="PS50268">
    <property type="entry name" value="CADHERIN_2"/>
    <property type="match status" value="11"/>
</dbReference>
<dbReference type="InterPro" id="IPR015919">
    <property type="entry name" value="Cadherin-like_sf"/>
</dbReference>
<evidence type="ECO:0000256" key="2">
    <source>
        <dbReference type="ARBA" id="ARBA00022692"/>
    </source>
</evidence>
<feature type="domain" description="Cadherin" evidence="10">
    <location>
        <begin position="923"/>
        <end position="1035"/>
    </location>
</feature>
<protein>
    <submittedName>
        <fullName evidence="11">Cadherin domain-containing protein</fullName>
    </submittedName>
</protein>
<feature type="domain" description="Cadherin" evidence="10">
    <location>
        <begin position="77"/>
        <end position="122"/>
    </location>
</feature>
<evidence type="ECO:0000259" key="10">
    <source>
        <dbReference type="PROSITE" id="PS50268"/>
    </source>
</evidence>
<comment type="subcellular location">
    <subcellularLocation>
        <location evidence="1">Membrane</location>
        <topology evidence="1">Single-pass membrane protein</topology>
    </subcellularLocation>
</comment>
<sequence>MSAILHNLVFLVTLFQPVVTLKIPLYVPETSHGLLLNVKNRVRWSNPYCFLVDEAPDIPVYISTTTCQLRAKSHMRLDYESKKEFLVKVKVLRRDQQGRSINSEEIDIHINLIDVNDEPPVFTPFWPEYPDSIAKAVLAGESKTPPGTRVFKAEATDADAGSVLQFGWTPGVEITAGERFYISPTSGVITTVGEDAFPVNHVYRLSIRVVDLNAAVPATSFADMELLVYTAFQPVLFPADTFQFNVTEQLPAQTRLGYIPARSLNSINDIITFKVLRRPDPSKQPINIVDGGDGLITTQNYFDYDTILDHSTTYLIEGRVQNGYSATALMVVSITDLDDNPPYFELAAYQTSLIPETVQVGTVVLEVTPGDRDTAAQNRKYVYTLSGSGASSFSVSSTDEGAAQIRTKESLRFDNLPFDQPFYAFQLTASSASGSASTLIRVLIQNANVNRPVVIPLPKLTIFRQVPLNTFPIAQAAATDADGGAVAFFFVDTTTNRPTTDSGPFKMDRETGMVYLTSTPQLITYDLGIQAADDGTCPGCPASGTGLESEVVRLVVEVVDRNLVAPEFTLCPAEMTLQEAAPAGTVLGKVTATDADDPELSAIRLIYELIGNTVFAKPTDYLQIDPQSGTITNARPLMRTADQFGGVLPVQLYFTVAVYDWGVPQMRSLCNFRLVIEDVNNNPPQFDPSTYTAFVERNRDPGLLPAIPILQVVAVDLDDETTENAQIVYELELEGTTNFRIDKGSGQIFVTGLLSDESYKFSVVAKNPVPLVSTSRTWQTATVTIVTSTSTNHLPPVISIISSTNKFRENSVNQALAQITATPWPGANYKFFISHVPGTFEQTGWLNSPPPFTSEIVYSSTNQPTLIIYSGSNFLCQRLNHYTIRVRACQQPTDPVYGDICSDAVLNFNLEDVNNMVPQFIDQSSLLEVYLPENAARGTTVLKLFAVDMDPSSSFNKVTYSLIETTDADNFAINGNLLVTKVEKMDFEQKKNYVLKVKAEDNAPSSLPANEGRPNSAELPLTVRLLDQNDNPPEFVDVPMNMEATEVSPEKTSIGTIRVKDADETSVIVYTMEGVNPDFAVNSATGEVLVVRPLGLTTVDVQTYSVTINDGQYKKSATLSIRIVRTNQRLPEFPKTLYTYEVTELTTGPIEEPPSASDPNDPSQLTYSIGGYFSEHFRIDETSGALQVIKGIPRDRPHGYPTCSISVIASNRVGSAYAQVLIQLIDINNQYPRWPYPNQLVQCPENTAVNTQCATLVAPDADADANAQSTYRAVEANPNFEITELGGLNVLTQFDYETTQEKTHYIPIVATNIRNPASGGQLYSVSGTLTVVISDVNDLPPVIVGGTSFDITVLETAPIDVDVFSFFIEDADESDRGQHSCVMSPTNEYFAVAYNPSIGACGIRPLVKFNMDDSPFVPPGPQELTIIVFDANHRHNVRVVVRATVVEANDNPPQIKLQPPSGPGEVLDGTTGLQTLVNLQAPSIDLEDEDVWFHMDSRSAANGMLGVDVTSSTGVSGLPHSVHATDTQSFVTSLDVYLSVCLSEAPGYYPRSFCRVLPPRHQTAHGVNACLHLKCQI</sequence>
<feature type="domain" description="Cadherin" evidence="10">
    <location>
        <begin position="569"/>
        <end position="686"/>
    </location>
</feature>
<dbReference type="PANTHER" id="PTHR24027:SF422">
    <property type="entry name" value="CADHERIN DOMAIN-CONTAINING PROTEIN"/>
    <property type="match status" value="1"/>
</dbReference>
<keyword evidence="6" id="KW-1133">Transmembrane helix</keyword>
<reference evidence="11" key="1">
    <citation type="submission" date="2019-11" db="UniProtKB">
        <authorList>
            <consortium name="WormBaseParasite"/>
        </authorList>
    </citation>
    <scope>IDENTIFICATION</scope>
</reference>
<proteinExistence type="predicted"/>
<feature type="domain" description="Cadherin" evidence="10">
    <location>
        <begin position="687"/>
        <end position="798"/>
    </location>
</feature>
<name>A0A5K3FUA7_MESCO</name>
<organism evidence="11">
    <name type="scientific">Mesocestoides corti</name>
    <name type="common">Flatworm</name>
    <dbReference type="NCBI Taxonomy" id="53468"/>
    <lineage>
        <taxon>Eukaryota</taxon>
        <taxon>Metazoa</taxon>
        <taxon>Spiralia</taxon>
        <taxon>Lophotrochozoa</taxon>
        <taxon>Platyhelminthes</taxon>
        <taxon>Cestoda</taxon>
        <taxon>Eucestoda</taxon>
        <taxon>Cyclophyllidea</taxon>
        <taxon>Mesocestoididae</taxon>
        <taxon>Mesocestoides</taxon>
    </lineage>
</organism>
<dbReference type="GO" id="GO:0045296">
    <property type="term" value="F:cadherin binding"/>
    <property type="evidence" value="ECO:0007669"/>
    <property type="project" value="TreeGrafter"/>
</dbReference>
<evidence type="ECO:0000256" key="1">
    <source>
        <dbReference type="ARBA" id="ARBA00004167"/>
    </source>
</evidence>
<feature type="chain" id="PRO_5024409420" evidence="9">
    <location>
        <begin position="21"/>
        <end position="1577"/>
    </location>
</feature>
<accession>A0A5K3FUA7</accession>
<dbReference type="Pfam" id="PF00028">
    <property type="entry name" value="Cadherin"/>
    <property type="match status" value="2"/>
</dbReference>
<dbReference type="SMART" id="SM00112">
    <property type="entry name" value="CA"/>
    <property type="match status" value="10"/>
</dbReference>
<dbReference type="WBParaSite" id="MCU_010070-RB">
    <property type="protein sequence ID" value="MCU_010070-RB"/>
    <property type="gene ID" value="MCU_010070"/>
</dbReference>
<dbReference type="GO" id="GO:0016342">
    <property type="term" value="C:catenin complex"/>
    <property type="evidence" value="ECO:0007669"/>
    <property type="project" value="TreeGrafter"/>
</dbReference>
<evidence type="ECO:0000256" key="9">
    <source>
        <dbReference type="SAM" id="SignalP"/>
    </source>
</evidence>
<dbReference type="GO" id="GO:0016477">
    <property type="term" value="P:cell migration"/>
    <property type="evidence" value="ECO:0007669"/>
    <property type="project" value="TreeGrafter"/>
</dbReference>
<dbReference type="GO" id="GO:0005509">
    <property type="term" value="F:calcium ion binding"/>
    <property type="evidence" value="ECO:0007669"/>
    <property type="project" value="UniProtKB-UniRule"/>
</dbReference>
<feature type="domain" description="Cadherin" evidence="10">
    <location>
        <begin position="473"/>
        <end position="568"/>
    </location>
</feature>
<evidence type="ECO:0000313" key="11">
    <source>
        <dbReference type="WBParaSite" id="MCU_010070-RB"/>
    </source>
</evidence>
<dbReference type="GO" id="GO:0007156">
    <property type="term" value="P:homophilic cell adhesion via plasma membrane adhesion molecules"/>
    <property type="evidence" value="ECO:0007669"/>
    <property type="project" value="InterPro"/>
</dbReference>
<keyword evidence="2" id="KW-0812">Transmembrane</keyword>
<evidence type="ECO:0000256" key="6">
    <source>
        <dbReference type="ARBA" id="ARBA00022989"/>
    </source>
</evidence>
<feature type="domain" description="Cadherin" evidence="10">
    <location>
        <begin position="238"/>
        <end position="344"/>
    </location>
</feature>
<feature type="domain" description="Cadherin" evidence="10">
    <location>
        <begin position="1155"/>
        <end position="1234"/>
    </location>
</feature>
<keyword evidence="4" id="KW-0677">Repeat</keyword>
<keyword evidence="5 8" id="KW-0106">Calcium</keyword>
<keyword evidence="3 9" id="KW-0732">Signal</keyword>
<keyword evidence="7" id="KW-0472">Membrane</keyword>
<feature type="domain" description="Cadherin" evidence="10">
    <location>
        <begin position="1235"/>
        <end position="1343"/>
    </location>
</feature>
<dbReference type="PROSITE" id="PS00232">
    <property type="entry name" value="CADHERIN_1"/>
    <property type="match status" value="1"/>
</dbReference>
<evidence type="ECO:0000256" key="4">
    <source>
        <dbReference type="ARBA" id="ARBA00022737"/>
    </source>
</evidence>
<evidence type="ECO:0000256" key="7">
    <source>
        <dbReference type="ARBA" id="ARBA00023136"/>
    </source>
</evidence>
<dbReference type="PANTHER" id="PTHR24027">
    <property type="entry name" value="CADHERIN-23"/>
    <property type="match status" value="1"/>
</dbReference>
<dbReference type="GO" id="GO:0008013">
    <property type="term" value="F:beta-catenin binding"/>
    <property type="evidence" value="ECO:0007669"/>
    <property type="project" value="TreeGrafter"/>
</dbReference>
<dbReference type="InterPro" id="IPR002126">
    <property type="entry name" value="Cadherin-like_dom"/>
</dbReference>
<evidence type="ECO:0000256" key="5">
    <source>
        <dbReference type="ARBA" id="ARBA00022837"/>
    </source>
</evidence>
<dbReference type="CDD" id="cd11304">
    <property type="entry name" value="Cadherin_repeat"/>
    <property type="match status" value="9"/>
</dbReference>
<feature type="signal peptide" evidence="9">
    <location>
        <begin position="1"/>
        <end position="20"/>
    </location>
</feature>
<dbReference type="SUPFAM" id="SSF49313">
    <property type="entry name" value="Cadherin-like"/>
    <property type="match status" value="9"/>
</dbReference>
<evidence type="ECO:0000256" key="8">
    <source>
        <dbReference type="PROSITE-ProRule" id="PRU00043"/>
    </source>
</evidence>
<feature type="domain" description="Cadherin" evidence="10">
    <location>
        <begin position="144"/>
        <end position="236"/>
    </location>
</feature>
<evidence type="ECO:0000256" key="3">
    <source>
        <dbReference type="ARBA" id="ARBA00022729"/>
    </source>
</evidence>
<feature type="domain" description="Cadherin" evidence="10">
    <location>
        <begin position="346"/>
        <end position="454"/>
    </location>
</feature>
<dbReference type="PRINTS" id="PR00205">
    <property type="entry name" value="CADHERIN"/>
</dbReference>